<dbReference type="SUPFAM" id="SSF51161">
    <property type="entry name" value="Trimeric LpxA-like enzymes"/>
    <property type="match status" value="1"/>
</dbReference>
<dbReference type="PANTHER" id="PTHR43377">
    <property type="entry name" value="BILIVERDIN REDUCTASE A"/>
    <property type="match status" value="1"/>
</dbReference>
<keyword evidence="2" id="KW-0677">Repeat</keyword>
<gene>
    <name evidence="6" type="ORF">SCALIN_C28_0088</name>
</gene>
<dbReference type="InterPro" id="IPR001451">
    <property type="entry name" value="Hexapep"/>
</dbReference>
<dbReference type="InterPro" id="IPR011004">
    <property type="entry name" value="Trimer_LpxA-like_sf"/>
</dbReference>
<evidence type="ECO:0000313" key="6">
    <source>
        <dbReference type="EMBL" id="GAX61886.1"/>
    </source>
</evidence>
<dbReference type="Gene3D" id="2.160.10.10">
    <property type="entry name" value="Hexapeptide repeat proteins"/>
    <property type="match status" value="1"/>
</dbReference>
<evidence type="ECO:0000256" key="2">
    <source>
        <dbReference type="ARBA" id="ARBA00022737"/>
    </source>
</evidence>
<dbReference type="PANTHER" id="PTHR43377:SF6">
    <property type="entry name" value="GFO_IDH_MOCA-LIKE OXIDOREDUCTASE N-TERMINAL DOMAIN-CONTAINING PROTEIN"/>
    <property type="match status" value="1"/>
</dbReference>
<evidence type="ECO:0000313" key="7">
    <source>
        <dbReference type="Proteomes" id="UP000218542"/>
    </source>
</evidence>
<evidence type="ECO:0000256" key="3">
    <source>
        <dbReference type="ARBA" id="ARBA00023315"/>
    </source>
</evidence>
<dbReference type="InterPro" id="IPR055170">
    <property type="entry name" value="GFO_IDH_MocA-like_dom"/>
</dbReference>
<keyword evidence="7" id="KW-1185">Reference proteome</keyword>
<name>A0A286U199_9BACT</name>
<evidence type="ECO:0000256" key="1">
    <source>
        <dbReference type="ARBA" id="ARBA00022679"/>
    </source>
</evidence>
<reference evidence="7" key="1">
    <citation type="journal article" date="2017" name="Environ. Microbiol. Rep.">
        <title>Genetic Diversity of Marine Anaerobic Ammonium-Oxidizing Bacteria as Revealed by Genomic and Proteomic Analyses of 'Candidatus Scalindua japonica'.</title>
        <authorList>
            <person name="Oshiki M."/>
            <person name="Mizuto K."/>
            <person name="Kimura Z."/>
            <person name="Kindaichi T."/>
            <person name="Satoh H."/>
            <person name="Okabe S."/>
        </authorList>
    </citation>
    <scope>NUCLEOTIDE SEQUENCE [LARGE SCALE GENOMIC DNA]</scope>
    <source>
        <strain evidence="7">husup-a2</strain>
    </source>
</reference>
<dbReference type="InterPro" id="IPR036291">
    <property type="entry name" value="NAD(P)-bd_dom_sf"/>
</dbReference>
<protein>
    <submittedName>
        <fullName evidence="6">Transferase hexapeptide repeat containing protein</fullName>
    </submittedName>
</protein>
<comment type="caution">
    <text evidence="6">The sequence shown here is derived from an EMBL/GenBank/DDBJ whole genome shotgun (WGS) entry which is preliminary data.</text>
</comment>
<evidence type="ECO:0000259" key="4">
    <source>
        <dbReference type="Pfam" id="PF01408"/>
    </source>
</evidence>
<dbReference type="Pfam" id="PF22725">
    <property type="entry name" value="GFO_IDH_MocA_C3"/>
    <property type="match status" value="1"/>
</dbReference>
<dbReference type="EMBL" id="BAOS01000028">
    <property type="protein sequence ID" value="GAX61886.1"/>
    <property type="molecule type" value="Genomic_DNA"/>
</dbReference>
<dbReference type="GO" id="GO:0016746">
    <property type="term" value="F:acyltransferase activity"/>
    <property type="evidence" value="ECO:0007669"/>
    <property type="project" value="UniProtKB-KW"/>
</dbReference>
<dbReference type="Pfam" id="PF01408">
    <property type="entry name" value="GFO_IDH_MocA"/>
    <property type="match status" value="1"/>
</dbReference>
<proteinExistence type="predicted"/>
<dbReference type="Proteomes" id="UP000218542">
    <property type="component" value="Unassembled WGS sequence"/>
</dbReference>
<dbReference type="OrthoDB" id="9815825at2"/>
<dbReference type="Gene3D" id="3.40.50.720">
    <property type="entry name" value="NAD(P)-binding Rossmann-like Domain"/>
    <property type="match status" value="1"/>
</dbReference>
<keyword evidence="3" id="KW-0012">Acyltransferase</keyword>
<dbReference type="InterPro" id="IPR018357">
    <property type="entry name" value="Hexapep_transf_CS"/>
</dbReference>
<dbReference type="SUPFAM" id="SSF55347">
    <property type="entry name" value="Glyceraldehyde-3-phosphate dehydrogenase-like, C-terminal domain"/>
    <property type="match status" value="1"/>
</dbReference>
<dbReference type="InterPro" id="IPR051450">
    <property type="entry name" value="Gfo/Idh/MocA_Oxidoreductases"/>
</dbReference>
<dbReference type="AlphaFoldDB" id="A0A286U199"/>
<accession>A0A286U199</accession>
<dbReference type="RefSeq" id="WP_096895261.1">
    <property type="nucleotide sequence ID" value="NZ_BAOS01000028.1"/>
</dbReference>
<dbReference type="Pfam" id="PF00132">
    <property type="entry name" value="Hexapep"/>
    <property type="match status" value="2"/>
</dbReference>
<dbReference type="CDD" id="cd03358">
    <property type="entry name" value="LbH_WxcM_N_like"/>
    <property type="match status" value="1"/>
</dbReference>
<feature type="domain" description="GFO/IDH/MocA-like oxidoreductase" evidence="5">
    <location>
        <begin position="128"/>
        <end position="238"/>
    </location>
</feature>
<organism evidence="6 7">
    <name type="scientific">Candidatus Scalindua japonica</name>
    <dbReference type="NCBI Taxonomy" id="1284222"/>
    <lineage>
        <taxon>Bacteria</taxon>
        <taxon>Pseudomonadati</taxon>
        <taxon>Planctomycetota</taxon>
        <taxon>Candidatus Brocadiia</taxon>
        <taxon>Candidatus Brocadiales</taxon>
        <taxon>Candidatus Scalinduaceae</taxon>
        <taxon>Candidatus Scalindua</taxon>
    </lineage>
</organism>
<evidence type="ECO:0000259" key="5">
    <source>
        <dbReference type="Pfam" id="PF22725"/>
    </source>
</evidence>
<dbReference type="SUPFAM" id="SSF51735">
    <property type="entry name" value="NAD(P)-binding Rossmann-fold domains"/>
    <property type="match status" value="1"/>
</dbReference>
<dbReference type="InterPro" id="IPR000683">
    <property type="entry name" value="Gfo/Idh/MocA-like_OxRdtase_N"/>
</dbReference>
<dbReference type="GO" id="GO:0000166">
    <property type="term" value="F:nucleotide binding"/>
    <property type="evidence" value="ECO:0007669"/>
    <property type="project" value="InterPro"/>
</dbReference>
<keyword evidence="1 6" id="KW-0808">Transferase</keyword>
<dbReference type="PROSITE" id="PS00101">
    <property type="entry name" value="HEXAPEP_TRANSFERASES"/>
    <property type="match status" value="1"/>
</dbReference>
<sequence length="526" mass="58697">MKKNIAVVGAGYWGKNLVRNFYELNALRTICDADIDLVNSYESQFPGIKFTNSFDALLSDPSIEAIVIATPAEYHYQMAKKAIRHKKHVFVEKPLALQLEQGEELISLANQQGLILMVGHILHYHPAIQKLKELIDRGELGKIQYIYSNRLNMGKIRSEENILWSFAPHDISVILLLLQNELPETVYSTGGNYLQKQISDVTMTTMDFRSGVKAHIFVSWLHPFKEQKLVVVGDKKMAVFDDVSTEKLSLFPHRIDWVDRLPVACKAEAEVVSIGSDEPLKTECKHFLKCIEENQIPKTDGNEGLRVLRVLQISQKSLSKNGEKIILDKDGKLRKPATEKHFIHESSYVDNGCDIGANTQIWHFSHILRDSKIGEKCTIGQNVLIGPEVTIGDKCKVQNNVSIYKGVTLEDGVFCGPSCVFTNVYNPRAFVERKHEFMETLVKRGATIGANATIVCGVTIGKYSLIGAGSVVKCDVADYAVVAGVPAKQIGWVCKCGTTLKFNDERTVCGYCGDKYSLKGNKLEVN</sequence>
<feature type="domain" description="Gfo/Idh/MocA-like oxidoreductase N-terminal" evidence="4">
    <location>
        <begin position="4"/>
        <end position="120"/>
    </location>
</feature>
<dbReference type="Gene3D" id="3.30.360.10">
    <property type="entry name" value="Dihydrodipicolinate Reductase, domain 2"/>
    <property type="match status" value="1"/>
</dbReference>